<feature type="domain" description="BTB" evidence="1">
    <location>
        <begin position="497"/>
        <end position="587"/>
    </location>
</feature>
<dbReference type="eggNOG" id="ENOG502QSYU">
    <property type="taxonomic scope" value="Eukaryota"/>
</dbReference>
<dbReference type="Gene3D" id="3.30.710.10">
    <property type="entry name" value="Potassium Channel Kv1.1, Chain A"/>
    <property type="match status" value="1"/>
</dbReference>
<reference evidence="3" key="3">
    <citation type="submission" date="2021-02" db="UniProtKB">
        <authorList>
            <consortium name="EnsemblMetazoa"/>
        </authorList>
    </citation>
    <scope>IDENTIFICATION</scope>
    <source>
        <strain evidence="3">USDA</strain>
    </source>
</reference>
<dbReference type="STRING" id="121224.E0VLZ0"/>
<dbReference type="EMBL" id="AAZO01003451">
    <property type="status" value="NOT_ANNOTATED_CDS"/>
    <property type="molecule type" value="Genomic_DNA"/>
</dbReference>
<dbReference type="GO" id="GO:0005829">
    <property type="term" value="C:cytosol"/>
    <property type="evidence" value="ECO:0007669"/>
    <property type="project" value="TreeGrafter"/>
</dbReference>
<dbReference type="SUPFAM" id="SSF48371">
    <property type="entry name" value="ARM repeat"/>
    <property type="match status" value="1"/>
</dbReference>
<name>E0VLZ0_PEDHC</name>
<evidence type="ECO:0000259" key="1">
    <source>
        <dbReference type="Pfam" id="PF00651"/>
    </source>
</evidence>
<dbReference type="Proteomes" id="UP000009046">
    <property type="component" value="Unassembled WGS sequence"/>
</dbReference>
<evidence type="ECO:0000313" key="3">
    <source>
        <dbReference type="EnsemblMetazoa" id="PHUM297940-PA"/>
    </source>
</evidence>
<gene>
    <name evidence="3" type="primary">8229768</name>
    <name evidence="2" type="ORF">Phum_PHUM297940</name>
</gene>
<dbReference type="PANTHER" id="PTHR23312:SF8">
    <property type="entry name" value="ARMADILLO REPEAT-CONTAINING PROTEIN 5"/>
    <property type="match status" value="1"/>
</dbReference>
<dbReference type="CTD" id="8229768"/>
<dbReference type="EnsemblMetazoa" id="PHUM297940-RA">
    <property type="protein sequence ID" value="PHUM297940-PA"/>
    <property type="gene ID" value="PHUM297940"/>
</dbReference>
<dbReference type="InterPro" id="IPR000210">
    <property type="entry name" value="BTB/POZ_dom"/>
</dbReference>
<dbReference type="OrthoDB" id="6086604at2759"/>
<dbReference type="EMBL" id="DS235283">
    <property type="protein sequence ID" value="EEB14396.1"/>
    <property type="molecule type" value="Genomic_DNA"/>
</dbReference>
<protein>
    <recommendedName>
        <fullName evidence="1">BTB domain-containing protein</fullName>
    </recommendedName>
</protein>
<dbReference type="Gene3D" id="1.25.10.10">
    <property type="entry name" value="Leucine-rich Repeat Variant"/>
    <property type="match status" value="1"/>
</dbReference>
<reference evidence="2" key="1">
    <citation type="submission" date="2007-04" db="EMBL/GenBank/DDBJ databases">
        <title>Annotation of Pediculus humanus corporis strain USDA.</title>
        <authorList>
            <person name="Kirkness E."/>
            <person name="Hannick L."/>
            <person name="Hass B."/>
            <person name="Bruggner R."/>
            <person name="Lawson D."/>
            <person name="Bidwell S."/>
            <person name="Joardar V."/>
            <person name="Caler E."/>
            <person name="Walenz B."/>
            <person name="Inman J."/>
            <person name="Schobel S."/>
            <person name="Galinsky K."/>
            <person name="Amedeo P."/>
            <person name="Strausberg R."/>
        </authorList>
    </citation>
    <scope>NUCLEOTIDE SEQUENCE</scope>
    <source>
        <strain evidence="2">USDA</strain>
    </source>
</reference>
<dbReference type="GO" id="GO:0009653">
    <property type="term" value="P:anatomical structure morphogenesis"/>
    <property type="evidence" value="ECO:0007669"/>
    <property type="project" value="TreeGrafter"/>
</dbReference>
<dbReference type="Pfam" id="PF00651">
    <property type="entry name" value="BTB"/>
    <property type="match status" value="1"/>
</dbReference>
<dbReference type="HOGENOM" id="CLU_414643_0_0_1"/>
<dbReference type="SUPFAM" id="SSF54695">
    <property type="entry name" value="POZ domain"/>
    <property type="match status" value="1"/>
</dbReference>
<sequence>MLTLREGIDKCDNSKIISSLIKLRKLSENSAIEKKTFLLLVDLLKAPNTKILNYALSLLANCCIHNNYRIMFKEAGGVTHLILILNTIDCDGIICRACRLVGNLALNNEIAKHLCENNVGISLLDILERHENLSMDALTMAFRATKYALTIAFLVFSSKIVQFSKIYHILKKLWTFAEFKWKKIPDNLISLFNKSLDSDNSEFIKLVLKLLYLLTDVKSVRKNGQFKVDLFRAFHKLCTEGAIRNKVRLSGLLTKLINKCDPGNEQKLLAVLYLFQYDQASMWICSQNPKFIAMLFNNIKIPTSVQLLIIISRITPPVKELVIDENLDIIINNKDCHSVLKNITKTNQFLKPLLLSGKVWKIEKAGCSMEELGSLVHTENLLIQLLSSIENKIKEDVSLAVPFLIKPENFELLCKLLIQHEAMNVILKIFKENPLEEKVLATIIRLLYTFRQNYYKPECFFKGFGENMACDDDFINLHNVNDEANVNTNLNLTNELVTFELDDGKFVTANKSLLCNHSPVINSMLNGHFIEANQEKVRLRKCSEKCFNLLIKLLLNEADLTTIDVKIYLELLSITDRFLLNDINTILTNNLKIDKTTCSSVYEWYRKAGYTKNNSIIRQKIYQFLFTSSENLLSVLKNNESCKSALVNDIYQYFSKVLKDFI</sequence>
<keyword evidence="4" id="KW-1185">Reference proteome</keyword>
<dbReference type="VEuPathDB" id="VectorBase:PHUM297940"/>
<evidence type="ECO:0000313" key="4">
    <source>
        <dbReference type="Proteomes" id="UP000009046"/>
    </source>
</evidence>
<dbReference type="RefSeq" id="XP_002427134.1">
    <property type="nucleotide sequence ID" value="XM_002427089.1"/>
</dbReference>
<dbReference type="InterPro" id="IPR011989">
    <property type="entry name" value="ARM-like"/>
</dbReference>
<dbReference type="AlphaFoldDB" id="E0VLZ0"/>
<dbReference type="InParanoid" id="E0VLZ0"/>
<proteinExistence type="predicted"/>
<dbReference type="FunCoup" id="E0VLZ0">
    <property type="interactions" value="245"/>
</dbReference>
<dbReference type="InterPro" id="IPR011333">
    <property type="entry name" value="SKP1/BTB/POZ_sf"/>
</dbReference>
<dbReference type="PANTHER" id="PTHR23312">
    <property type="entry name" value="ARMC5 ARMADILLO REPEAT-CONTAINING -RELATED"/>
    <property type="match status" value="1"/>
</dbReference>
<accession>E0VLZ0</accession>
<dbReference type="KEGG" id="phu:Phum_PHUM297940"/>
<dbReference type="GeneID" id="8229768"/>
<organism>
    <name type="scientific">Pediculus humanus subsp. corporis</name>
    <name type="common">Body louse</name>
    <dbReference type="NCBI Taxonomy" id="121224"/>
    <lineage>
        <taxon>Eukaryota</taxon>
        <taxon>Metazoa</taxon>
        <taxon>Ecdysozoa</taxon>
        <taxon>Arthropoda</taxon>
        <taxon>Hexapoda</taxon>
        <taxon>Insecta</taxon>
        <taxon>Pterygota</taxon>
        <taxon>Neoptera</taxon>
        <taxon>Paraneoptera</taxon>
        <taxon>Psocodea</taxon>
        <taxon>Troctomorpha</taxon>
        <taxon>Phthiraptera</taxon>
        <taxon>Anoplura</taxon>
        <taxon>Pediculidae</taxon>
        <taxon>Pediculus</taxon>
    </lineage>
</organism>
<dbReference type="InterPro" id="IPR016024">
    <property type="entry name" value="ARM-type_fold"/>
</dbReference>
<reference evidence="2" key="2">
    <citation type="submission" date="2007-04" db="EMBL/GenBank/DDBJ databases">
        <title>The genome of the human body louse.</title>
        <authorList>
            <consortium name="The Human Body Louse Genome Consortium"/>
            <person name="Kirkness E."/>
            <person name="Walenz B."/>
            <person name="Hass B."/>
            <person name="Bruggner R."/>
            <person name="Strausberg R."/>
        </authorList>
    </citation>
    <scope>NUCLEOTIDE SEQUENCE</scope>
    <source>
        <strain evidence="2">USDA</strain>
    </source>
</reference>
<evidence type="ECO:0000313" key="2">
    <source>
        <dbReference type="EMBL" id="EEB14396.1"/>
    </source>
</evidence>